<dbReference type="AlphaFoldDB" id="A0A0A1V2A2"/>
<dbReference type="HOGENOM" id="CLU_894525_0_0_1"/>
<dbReference type="Proteomes" id="UP000030151">
    <property type="component" value="Unassembled WGS sequence"/>
</dbReference>
<organism evidence="2 3">
    <name type="scientific">Metarhizium robertsii</name>
    <dbReference type="NCBI Taxonomy" id="568076"/>
    <lineage>
        <taxon>Eukaryota</taxon>
        <taxon>Fungi</taxon>
        <taxon>Dikarya</taxon>
        <taxon>Ascomycota</taxon>
        <taxon>Pezizomycotina</taxon>
        <taxon>Sordariomycetes</taxon>
        <taxon>Hypocreomycetidae</taxon>
        <taxon>Hypocreales</taxon>
        <taxon>Clavicipitaceae</taxon>
        <taxon>Metarhizium</taxon>
    </lineage>
</organism>
<name>A0A0A1V2A2_9HYPO</name>
<feature type="region of interest" description="Disordered" evidence="1">
    <location>
        <begin position="290"/>
        <end position="311"/>
    </location>
</feature>
<protein>
    <submittedName>
        <fullName evidence="2">Uncharacterized protein</fullName>
    </submittedName>
</protein>
<proteinExistence type="predicted"/>
<evidence type="ECO:0000256" key="1">
    <source>
        <dbReference type="SAM" id="MobiDB-lite"/>
    </source>
</evidence>
<evidence type="ECO:0000313" key="2">
    <source>
        <dbReference type="EMBL" id="EXV04299.1"/>
    </source>
</evidence>
<gene>
    <name evidence="2" type="ORF">X797_001971</name>
</gene>
<comment type="caution">
    <text evidence="2">The sequence shown here is derived from an EMBL/GenBank/DDBJ whole genome shotgun (WGS) entry which is preliminary data.</text>
</comment>
<evidence type="ECO:0000313" key="3">
    <source>
        <dbReference type="Proteomes" id="UP000030151"/>
    </source>
</evidence>
<accession>A0A0A1V2A2</accession>
<sequence length="311" mass="34513">MEEPWSMMLLADSYPSQWPQSHHETQKTIMYASPLCFVRSMIVPKTTHRCCHSVASACVRETSNRSAIGVDTRLRLPRDARPRRSLDDSTCSGVRGHRLLLGPISKDNTGVASCCLTRLHPFSIFFLGTARRHSAGNLCPLLSLLQPPGIYRPLFVSRQPPRISARSHVVGASLPRNLYSVFGTLAFALNYLALHTKASLDLIRNNKIEIHSSDTVTLCHDEVCPSQCCLFGRDQNETVCDMLPARHTRSTISRSRCNIHIDRPTHQMLHGQGSKEAQAGLSVLGVGHQETETDVTPDAMERRVASLPDQA</sequence>
<reference evidence="2 3" key="1">
    <citation type="submission" date="2014-02" db="EMBL/GenBank/DDBJ databases">
        <title>The genome sequence of the entomopathogenic fungus Metarhizium robertsii ARSEF 2575.</title>
        <authorList>
            <person name="Giuliano Garisto Donzelli B."/>
            <person name="Roe B.A."/>
            <person name="Macmil S.L."/>
            <person name="Krasnoff S.B."/>
            <person name="Gibson D.M."/>
        </authorList>
    </citation>
    <scope>NUCLEOTIDE SEQUENCE [LARGE SCALE GENOMIC DNA]</scope>
    <source>
        <strain evidence="2 3">ARSEF 2575</strain>
    </source>
</reference>
<dbReference type="EMBL" id="JELW01000002">
    <property type="protein sequence ID" value="EXV04299.1"/>
    <property type="molecule type" value="Genomic_DNA"/>
</dbReference>